<dbReference type="InterPro" id="IPR016454">
    <property type="entry name" value="Cysteine_dSase"/>
</dbReference>
<sequence length="389" mass="42554">MIYLDNAASTAVHPEVVKEMMPYFDSQYGNPSSIHQFGRKAKNAIQKARKQVAALIGAEPDEILFTSGGTESNNTILYGIPKLQGSHLDQNHIITSSIEHEAILQPCKEFENIGIKITYLSVDEHGIVDPNDIANSINSQTVLVSIMLANNEVGTIQPIKEISEICKKYQIPLHTDAVQAVGKVPINVKELGIDALSVSSHKINGPKGIGALFIKKGLRVSPQILGGGQENGMRSGTENVASIVGFGKACEIAKERLNENISHFQTLHSTMLSRVIKEISHVKLNGHPEKRIFNNIHLTFMGVNGEDLIIKLDEHGIAASTGSACSIHTQKASHVLKAMGFNHEQITGSLRMSFGYLNTLDEVDQTIDVLKKVVTELRSVSPYKTKYNF</sequence>
<evidence type="ECO:0000256" key="4">
    <source>
        <dbReference type="ARBA" id="ARBA00022679"/>
    </source>
</evidence>
<dbReference type="Gene3D" id="3.90.1150.10">
    <property type="entry name" value="Aspartate Aminotransferase, domain 1"/>
    <property type="match status" value="1"/>
</dbReference>
<dbReference type="PIRSF" id="PIRSF005572">
    <property type="entry name" value="NifS"/>
    <property type="match status" value="1"/>
</dbReference>
<evidence type="ECO:0000256" key="8">
    <source>
        <dbReference type="ARBA" id="ARBA00023014"/>
    </source>
</evidence>
<evidence type="ECO:0000256" key="2">
    <source>
        <dbReference type="ARBA" id="ARBA00006490"/>
    </source>
</evidence>
<dbReference type="InterPro" id="IPR020578">
    <property type="entry name" value="Aminotrans_V_PyrdxlP_BS"/>
</dbReference>
<proteinExistence type="inferred from homology"/>
<dbReference type="GO" id="GO:0051536">
    <property type="term" value="F:iron-sulfur cluster binding"/>
    <property type="evidence" value="ECO:0007669"/>
    <property type="project" value="UniProtKB-KW"/>
</dbReference>
<dbReference type="InterPro" id="IPR015424">
    <property type="entry name" value="PyrdxlP-dep_Trfase"/>
</dbReference>
<accession>A0A075FU91</accession>
<evidence type="ECO:0000313" key="11">
    <source>
        <dbReference type="EMBL" id="AIE95235.1"/>
    </source>
</evidence>
<evidence type="ECO:0000256" key="1">
    <source>
        <dbReference type="ARBA" id="ARBA00001933"/>
    </source>
</evidence>
<keyword evidence="5" id="KW-0479">Metal-binding</keyword>
<dbReference type="FunFam" id="3.40.640.10:FF:000003">
    <property type="entry name" value="Cysteine desulfurase IscS"/>
    <property type="match status" value="1"/>
</dbReference>
<dbReference type="SUPFAM" id="SSF53383">
    <property type="entry name" value="PLP-dependent transferases"/>
    <property type="match status" value="1"/>
</dbReference>
<evidence type="ECO:0000256" key="7">
    <source>
        <dbReference type="ARBA" id="ARBA00023004"/>
    </source>
</evidence>
<keyword evidence="4 11" id="KW-0808">Transferase</keyword>
<keyword evidence="7" id="KW-0408">Iron</keyword>
<dbReference type="InterPro" id="IPR015421">
    <property type="entry name" value="PyrdxlP-dep_Trfase_major"/>
</dbReference>
<name>A0A075FU91_9ARCH</name>
<dbReference type="InterPro" id="IPR000192">
    <property type="entry name" value="Aminotrans_V_dom"/>
</dbReference>
<dbReference type="PANTHER" id="PTHR11601:SF34">
    <property type="entry name" value="CYSTEINE DESULFURASE"/>
    <property type="match status" value="1"/>
</dbReference>
<dbReference type="Gene3D" id="1.10.260.50">
    <property type="match status" value="1"/>
</dbReference>
<keyword evidence="6" id="KW-0663">Pyridoxal phosphate</keyword>
<evidence type="ECO:0000256" key="3">
    <source>
        <dbReference type="ARBA" id="ARBA00012239"/>
    </source>
</evidence>
<keyword evidence="8" id="KW-0411">Iron-sulfur</keyword>
<dbReference type="PANTHER" id="PTHR11601">
    <property type="entry name" value="CYSTEINE DESULFURYLASE FAMILY MEMBER"/>
    <property type="match status" value="1"/>
</dbReference>
<dbReference type="EMBL" id="KF900444">
    <property type="protein sequence ID" value="AIE95235.1"/>
    <property type="molecule type" value="Genomic_DNA"/>
</dbReference>
<gene>
    <name evidence="11" type="primary">NFS1</name>
    <name evidence="11" type="synonym">iscS</name>
</gene>
<comment type="similarity">
    <text evidence="2">Belongs to the class-V pyridoxal-phosphate-dependent aminotransferase family. NifS/IscS subfamily.</text>
</comment>
<dbReference type="Gene3D" id="3.40.640.10">
    <property type="entry name" value="Type I PLP-dependent aspartate aminotransferase-like (Major domain)"/>
    <property type="match status" value="1"/>
</dbReference>
<evidence type="ECO:0000256" key="6">
    <source>
        <dbReference type="ARBA" id="ARBA00022898"/>
    </source>
</evidence>
<protein>
    <recommendedName>
        <fullName evidence="3">cysteine desulfurase</fullName>
        <ecNumber evidence="3">2.8.1.7</ecNumber>
    </recommendedName>
</protein>
<dbReference type="NCBIfam" id="NF002806">
    <property type="entry name" value="PRK02948.1"/>
    <property type="match status" value="1"/>
</dbReference>
<dbReference type="AlphaFoldDB" id="A0A075FU91"/>
<comment type="cofactor">
    <cofactor evidence="1 9">
        <name>pyridoxal 5'-phosphate</name>
        <dbReference type="ChEBI" id="CHEBI:597326"/>
    </cofactor>
</comment>
<dbReference type="PROSITE" id="PS00595">
    <property type="entry name" value="AA_TRANSFER_CLASS_5"/>
    <property type="match status" value="1"/>
</dbReference>
<evidence type="ECO:0000256" key="9">
    <source>
        <dbReference type="RuleBase" id="RU004504"/>
    </source>
</evidence>
<feature type="domain" description="Aminotransferase class V" evidence="10">
    <location>
        <begin position="2"/>
        <end position="365"/>
    </location>
</feature>
<dbReference type="GO" id="GO:0046872">
    <property type="term" value="F:metal ion binding"/>
    <property type="evidence" value="ECO:0007669"/>
    <property type="project" value="UniProtKB-KW"/>
</dbReference>
<organism evidence="11">
    <name type="scientific">uncultured marine thaumarchaeote AD1000_60_A11</name>
    <dbReference type="NCBI Taxonomy" id="1455927"/>
    <lineage>
        <taxon>Archaea</taxon>
        <taxon>Nitrososphaerota</taxon>
        <taxon>environmental samples</taxon>
    </lineage>
</organism>
<dbReference type="EC" id="2.8.1.7" evidence="3"/>
<evidence type="ECO:0000259" key="10">
    <source>
        <dbReference type="Pfam" id="PF00266"/>
    </source>
</evidence>
<dbReference type="Pfam" id="PF00266">
    <property type="entry name" value="Aminotran_5"/>
    <property type="match status" value="1"/>
</dbReference>
<reference evidence="11" key="1">
    <citation type="journal article" date="2014" name="Genome Biol. Evol.">
        <title>Pangenome evidence for extensive interdomain horizontal transfer affecting lineage core and shell genes in uncultured planktonic thaumarchaeota and euryarchaeota.</title>
        <authorList>
            <person name="Deschamps P."/>
            <person name="Zivanovic Y."/>
            <person name="Moreira D."/>
            <person name="Rodriguez-Valera F."/>
            <person name="Lopez-Garcia P."/>
        </authorList>
    </citation>
    <scope>NUCLEOTIDE SEQUENCE</scope>
</reference>
<dbReference type="InterPro" id="IPR015422">
    <property type="entry name" value="PyrdxlP-dep_Trfase_small"/>
</dbReference>
<evidence type="ECO:0000256" key="5">
    <source>
        <dbReference type="ARBA" id="ARBA00022723"/>
    </source>
</evidence>
<dbReference type="GO" id="GO:0031071">
    <property type="term" value="F:cysteine desulfurase activity"/>
    <property type="evidence" value="ECO:0007669"/>
    <property type="project" value="UniProtKB-EC"/>
</dbReference>